<organism evidence="1 2">
    <name type="scientific">Promethearchaeum syntrophicum</name>
    <dbReference type="NCBI Taxonomy" id="2594042"/>
    <lineage>
        <taxon>Archaea</taxon>
        <taxon>Promethearchaeati</taxon>
        <taxon>Promethearchaeota</taxon>
        <taxon>Promethearchaeia</taxon>
        <taxon>Promethearchaeales</taxon>
        <taxon>Promethearchaeaceae</taxon>
        <taxon>Promethearchaeum</taxon>
    </lineage>
</organism>
<name>A0A5B9D6T2_9ARCH</name>
<evidence type="ECO:0000313" key="1">
    <source>
        <dbReference type="EMBL" id="QEE14671.2"/>
    </source>
</evidence>
<evidence type="ECO:0000313" key="2">
    <source>
        <dbReference type="Proteomes" id="UP000321408"/>
    </source>
</evidence>
<accession>A0A5B9D6T2</accession>
<reference evidence="1 2" key="1">
    <citation type="journal article" date="2020" name="Nature">
        <title>Isolation of an archaeon at the prokaryote-eukaryote interface.</title>
        <authorList>
            <person name="Imachi H."/>
            <person name="Nobu M.K."/>
            <person name="Nakahara N."/>
            <person name="Morono Y."/>
            <person name="Ogawara M."/>
            <person name="Takaki Y."/>
            <person name="Takano Y."/>
            <person name="Uematsu K."/>
            <person name="Ikuta T."/>
            <person name="Ito M."/>
            <person name="Matsui Y."/>
            <person name="Miyazaki M."/>
            <person name="Murata K."/>
            <person name="Saito Y."/>
            <person name="Sakai S."/>
            <person name="Song C."/>
            <person name="Tasumi E."/>
            <person name="Yamanaka Y."/>
            <person name="Yamaguchi T."/>
            <person name="Kamagata Y."/>
            <person name="Tamaki H."/>
            <person name="Takai K."/>
        </authorList>
    </citation>
    <scope>NUCLEOTIDE SEQUENCE [LARGE SCALE GENOMIC DNA]</scope>
    <source>
        <strain evidence="1 2">MK-D1</strain>
    </source>
</reference>
<reference evidence="1 2" key="2">
    <citation type="journal article" date="2024" name="Int. J. Syst. Evol. Microbiol.">
        <title>Promethearchaeum syntrophicum gen. nov., sp. nov., an anaerobic, obligately syntrophic archaeon, the first isolate of the lineage 'Asgard' archaea, and proposal of the new archaeal phylum Promethearchaeota phyl. nov. and kingdom Promethearchaeati regn. nov.</title>
        <authorList>
            <person name="Imachi H."/>
            <person name="Nobu M.K."/>
            <person name="Kato S."/>
            <person name="Takaki Y."/>
            <person name="Miyazaki M."/>
            <person name="Miyata M."/>
            <person name="Ogawara M."/>
            <person name="Saito Y."/>
            <person name="Sakai S."/>
            <person name="Tahara Y.O."/>
            <person name="Takano Y."/>
            <person name="Tasumi E."/>
            <person name="Uematsu K."/>
            <person name="Yoshimura T."/>
            <person name="Itoh T."/>
            <person name="Ohkuma M."/>
            <person name="Takai K."/>
        </authorList>
    </citation>
    <scope>NUCLEOTIDE SEQUENCE [LARGE SCALE GENOMIC DNA]</scope>
    <source>
        <strain evidence="1 2">MK-D1</strain>
    </source>
</reference>
<dbReference type="Proteomes" id="UP000321408">
    <property type="component" value="Chromosome"/>
</dbReference>
<dbReference type="AlphaFoldDB" id="A0A5B9D6T2"/>
<sequence length="68" mass="7992">MTPNYRICKWYYCCPIKYFTDEKKLDSYWVDNYCLIGNTNCIRYQKEEAGVSHPDNLLPDGSIDSSLV</sequence>
<dbReference type="KEGG" id="psyt:DSAG12_00484"/>
<keyword evidence="2" id="KW-1185">Reference proteome</keyword>
<proteinExistence type="predicted"/>
<gene>
    <name evidence="1" type="ORF">DSAG12_00484</name>
</gene>
<dbReference type="EMBL" id="CP042905">
    <property type="protein sequence ID" value="QEE14671.2"/>
    <property type="molecule type" value="Genomic_DNA"/>
</dbReference>
<protein>
    <submittedName>
        <fullName evidence="1">Uracil-DNA glycosylase</fullName>
    </submittedName>
</protein>